<proteinExistence type="predicted"/>
<sequence length="75" mass="8769">MNYCPCCSHQLLRHIRNHEIYWFCRSCWQEMPVVSGHKCILTCEASEAAAVRTLPVRRETKQGARANKQRTMVFS</sequence>
<reference evidence="1" key="1">
    <citation type="journal article" date="2015" name="Genome Announc.">
        <title>Draft Genome Sequence of Tolypothrix boutellei Strain VB521301.</title>
        <authorList>
            <person name="Chandrababunaidu M.M."/>
            <person name="Singh D."/>
            <person name="Sen D."/>
            <person name="Bhan S."/>
            <person name="Das S."/>
            <person name="Gupta A."/>
            <person name="Adhikary S.P."/>
            <person name="Tripathy S."/>
        </authorList>
    </citation>
    <scope>NUCLEOTIDE SEQUENCE</scope>
    <source>
        <strain evidence="1">VB521301</strain>
    </source>
</reference>
<gene>
    <name evidence="1" type="ORF">DA73_0400014100</name>
</gene>
<name>A0A8S9STF5_9CYAN</name>
<organism evidence="1 2">
    <name type="scientific">Tolypothrix bouteillei VB521301</name>
    <dbReference type="NCBI Taxonomy" id="1479485"/>
    <lineage>
        <taxon>Bacteria</taxon>
        <taxon>Bacillati</taxon>
        <taxon>Cyanobacteriota</taxon>
        <taxon>Cyanophyceae</taxon>
        <taxon>Nostocales</taxon>
        <taxon>Tolypothrichaceae</taxon>
        <taxon>Tolypothrix</taxon>
    </lineage>
</organism>
<dbReference type="Proteomes" id="UP000029738">
    <property type="component" value="Unassembled WGS sequence"/>
</dbReference>
<keyword evidence="2" id="KW-1185">Reference proteome</keyword>
<dbReference type="AlphaFoldDB" id="A0A8S9STF5"/>
<comment type="caution">
    <text evidence="1">The sequence shown here is derived from an EMBL/GenBank/DDBJ whole genome shotgun (WGS) entry which is preliminary data.</text>
</comment>
<evidence type="ECO:0000313" key="1">
    <source>
        <dbReference type="EMBL" id="KAF3884041.1"/>
    </source>
</evidence>
<dbReference type="RefSeq" id="WP_072040747.1">
    <property type="nucleotide sequence ID" value="NZ_JHEG04000001.1"/>
</dbReference>
<evidence type="ECO:0000313" key="2">
    <source>
        <dbReference type="Proteomes" id="UP000029738"/>
    </source>
</evidence>
<dbReference type="EMBL" id="JHEG04000001">
    <property type="protein sequence ID" value="KAF3884041.1"/>
    <property type="molecule type" value="Genomic_DNA"/>
</dbReference>
<reference evidence="1" key="2">
    <citation type="submission" date="2019-11" db="EMBL/GenBank/DDBJ databases">
        <title>Improved Assembly of Tolypothrix boutellei genome.</title>
        <authorList>
            <person name="Sarangi A.N."/>
            <person name="Mukherjee M."/>
            <person name="Ghosh S."/>
            <person name="Singh D."/>
            <person name="Das A."/>
            <person name="Kant S."/>
            <person name="Prusty A."/>
            <person name="Tripathy S."/>
        </authorList>
    </citation>
    <scope>NUCLEOTIDE SEQUENCE</scope>
    <source>
        <strain evidence="1">VB521301</strain>
    </source>
</reference>
<accession>A0A8S9STF5</accession>
<protein>
    <submittedName>
        <fullName evidence="1">Uncharacterized protein</fullName>
    </submittedName>
</protein>